<reference evidence="3 4" key="1">
    <citation type="submission" date="2022-09" db="EMBL/GenBank/DDBJ databases">
        <authorList>
            <person name="Palmer J.M."/>
        </authorList>
    </citation>
    <scope>NUCLEOTIDE SEQUENCE [LARGE SCALE GENOMIC DNA]</scope>
    <source>
        <strain evidence="3 4">DSM 7382</strain>
    </source>
</reference>
<feature type="chain" id="PRO_5044001728" evidence="2">
    <location>
        <begin position="20"/>
        <end position="238"/>
    </location>
</feature>
<gene>
    <name evidence="3" type="ORF">QCA50_004008</name>
</gene>
<dbReference type="InterPro" id="IPR052953">
    <property type="entry name" value="Ser-rich/MCO-related"/>
</dbReference>
<sequence>MFRLALYTAVLIGTIQVLGQDLVDVGTPDGTFDPQFINLEQGSLLTMRFWDRRTYSFRESTFEEPCTWGGSFFSLNVTAGSRSMLEFDTFALDVWSGLGSSKANHSLWFYNAADNRCKEVGAIFAINPPSEAAFNDASARAQSGDILFGDELVTSFYPLTTAPVASSASEASTPSATGSASGSGSAKASVTPSTTSSGSPSNSTGRSNDNDDAAVSLTVGKAIIAATVMGIVGLGVMF</sequence>
<feature type="signal peptide" evidence="2">
    <location>
        <begin position="1"/>
        <end position="19"/>
    </location>
</feature>
<evidence type="ECO:0000256" key="2">
    <source>
        <dbReference type="SAM" id="SignalP"/>
    </source>
</evidence>
<protein>
    <submittedName>
        <fullName evidence="3">Uncharacterized protein</fullName>
    </submittedName>
</protein>
<keyword evidence="2" id="KW-0732">Signal</keyword>
<dbReference type="PANTHER" id="PTHR34883:SF15">
    <property type="entry name" value="EXTRACELLULAR SERINE-RICH PROTEIN"/>
    <property type="match status" value="1"/>
</dbReference>
<keyword evidence="4" id="KW-1185">Reference proteome</keyword>
<feature type="region of interest" description="Disordered" evidence="1">
    <location>
        <begin position="167"/>
        <end position="210"/>
    </location>
</feature>
<dbReference type="EMBL" id="JASBNA010000004">
    <property type="protein sequence ID" value="KAK7692383.1"/>
    <property type="molecule type" value="Genomic_DNA"/>
</dbReference>
<name>A0AAW0GFQ5_9APHY</name>
<feature type="compositionally biased region" description="Low complexity" evidence="1">
    <location>
        <begin position="167"/>
        <end position="207"/>
    </location>
</feature>
<accession>A0AAW0GFQ5</accession>
<evidence type="ECO:0000313" key="3">
    <source>
        <dbReference type="EMBL" id="KAK7692383.1"/>
    </source>
</evidence>
<dbReference type="AlphaFoldDB" id="A0AAW0GFQ5"/>
<evidence type="ECO:0000256" key="1">
    <source>
        <dbReference type="SAM" id="MobiDB-lite"/>
    </source>
</evidence>
<proteinExistence type="predicted"/>
<organism evidence="3 4">
    <name type="scientific">Cerrena zonata</name>
    <dbReference type="NCBI Taxonomy" id="2478898"/>
    <lineage>
        <taxon>Eukaryota</taxon>
        <taxon>Fungi</taxon>
        <taxon>Dikarya</taxon>
        <taxon>Basidiomycota</taxon>
        <taxon>Agaricomycotina</taxon>
        <taxon>Agaricomycetes</taxon>
        <taxon>Polyporales</taxon>
        <taxon>Cerrenaceae</taxon>
        <taxon>Cerrena</taxon>
    </lineage>
</organism>
<dbReference type="Proteomes" id="UP001385951">
    <property type="component" value="Unassembled WGS sequence"/>
</dbReference>
<evidence type="ECO:0000313" key="4">
    <source>
        <dbReference type="Proteomes" id="UP001385951"/>
    </source>
</evidence>
<comment type="caution">
    <text evidence="3">The sequence shown here is derived from an EMBL/GenBank/DDBJ whole genome shotgun (WGS) entry which is preliminary data.</text>
</comment>
<dbReference type="PANTHER" id="PTHR34883">
    <property type="entry name" value="SERINE-RICH PROTEIN, PUTATIVE-RELATED-RELATED"/>
    <property type="match status" value="1"/>
</dbReference>